<dbReference type="OrthoDB" id="27911at2759"/>
<dbReference type="PANTHER" id="PTHR44111">
    <property type="entry name" value="ELONGATOR COMPLEX PROTEIN 2"/>
    <property type="match status" value="1"/>
</dbReference>
<dbReference type="AlphaFoldDB" id="A0A1E3PPR4"/>
<dbReference type="UniPathway" id="UPA00988"/>
<comment type="pathway">
    <text evidence="3">tRNA modification; 5-methoxycarbonylmethyl-2-thiouridine-tRNA biosynthesis.</text>
</comment>
<dbReference type="GO" id="GO:0005634">
    <property type="term" value="C:nucleus"/>
    <property type="evidence" value="ECO:0007669"/>
    <property type="project" value="UniProtKB-SubCell"/>
</dbReference>
<dbReference type="PROSITE" id="PS50082">
    <property type="entry name" value="WD_REPEATS_2"/>
    <property type="match status" value="8"/>
</dbReference>
<dbReference type="SMART" id="SM00320">
    <property type="entry name" value="WD40"/>
    <property type="match status" value="11"/>
</dbReference>
<feature type="repeat" description="WD" evidence="11">
    <location>
        <begin position="394"/>
        <end position="426"/>
    </location>
</feature>
<reference evidence="13 14" key="1">
    <citation type="journal article" date="2016" name="Proc. Natl. Acad. Sci. U.S.A.">
        <title>Comparative genomics of biotechnologically important yeasts.</title>
        <authorList>
            <person name="Riley R."/>
            <person name="Haridas S."/>
            <person name="Wolfe K.H."/>
            <person name="Lopes M.R."/>
            <person name="Hittinger C.T."/>
            <person name="Goeker M."/>
            <person name="Salamov A.A."/>
            <person name="Wisecaver J.H."/>
            <person name="Long T.M."/>
            <person name="Calvey C.H."/>
            <person name="Aerts A.L."/>
            <person name="Barry K.W."/>
            <person name="Choi C."/>
            <person name="Clum A."/>
            <person name="Coughlan A.Y."/>
            <person name="Deshpande S."/>
            <person name="Douglass A.P."/>
            <person name="Hanson S.J."/>
            <person name="Klenk H.-P."/>
            <person name="LaButti K.M."/>
            <person name="Lapidus A."/>
            <person name="Lindquist E.A."/>
            <person name="Lipzen A.M."/>
            <person name="Meier-Kolthoff J.P."/>
            <person name="Ohm R.A."/>
            <person name="Otillar R.P."/>
            <person name="Pangilinan J.L."/>
            <person name="Peng Y."/>
            <person name="Rokas A."/>
            <person name="Rosa C.A."/>
            <person name="Scheuner C."/>
            <person name="Sibirny A.A."/>
            <person name="Slot J.C."/>
            <person name="Stielow J.B."/>
            <person name="Sun H."/>
            <person name="Kurtzman C.P."/>
            <person name="Blackwell M."/>
            <person name="Grigoriev I.V."/>
            <person name="Jeffries T.W."/>
        </authorList>
    </citation>
    <scope>NUCLEOTIDE SEQUENCE [LARGE SCALE GENOMIC DNA]</scope>
    <source>
        <strain evidence="13 14">DSM 6958</strain>
    </source>
</reference>
<evidence type="ECO:0000256" key="5">
    <source>
        <dbReference type="ARBA" id="ARBA00020267"/>
    </source>
</evidence>
<gene>
    <name evidence="13" type="ORF">NADFUDRAFT_56273</name>
</gene>
<evidence type="ECO:0000256" key="9">
    <source>
        <dbReference type="ARBA" id="ARBA00022737"/>
    </source>
</evidence>
<dbReference type="STRING" id="857566.A0A1E3PPR4"/>
<dbReference type="PRINTS" id="PR00320">
    <property type="entry name" value="GPROTEINBRPT"/>
</dbReference>
<comment type="subcellular location">
    <subcellularLocation>
        <location evidence="2">Cytoplasm</location>
    </subcellularLocation>
    <subcellularLocation>
        <location evidence="1">Nucleus</location>
    </subcellularLocation>
</comment>
<keyword evidence="8" id="KW-0819">tRNA processing</keyword>
<evidence type="ECO:0000256" key="3">
    <source>
        <dbReference type="ARBA" id="ARBA00005043"/>
    </source>
</evidence>
<dbReference type="SUPFAM" id="SSF82171">
    <property type="entry name" value="DPP6 N-terminal domain-like"/>
    <property type="match status" value="1"/>
</dbReference>
<keyword evidence="6" id="KW-0963">Cytoplasm</keyword>
<evidence type="ECO:0000259" key="12">
    <source>
        <dbReference type="Pfam" id="PF12894"/>
    </source>
</evidence>
<dbReference type="InterPro" id="IPR037289">
    <property type="entry name" value="Elp2"/>
</dbReference>
<dbReference type="SUPFAM" id="SSF50978">
    <property type="entry name" value="WD40 repeat-like"/>
    <property type="match status" value="2"/>
</dbReference>
<dbReference type="CDD" id="cd00200">
    <property type="entry name" value="WD40"/>
    <property type="match status" value="1"/>
</dbReference>
<dbReference type="Gene3D" id="2.130.10.10">
    <property type="entry name" value="YVTN repeat-like/Quinoprotein amine dehydrogenase"/>
    <property type="match status" value="5"/>
</dbReference>
<comment type="similarity">
    <text evidence="4">Belongs to the WD repeat ELP2 family.</text>
</comment>
<evidence type="ECO:0000313" key="13">
    <source>
        <dbReference type="EMBL" id="ODQ67411.1"/>
    </source>
</evidence>
<dbReference type="PANTHER" id="PTHR44111:SF1">
    <property type="entry name" value="ELONGATOR COMPLEX PROTEIN 2"/>
    <property type="match status" value="1"/>
</dbReference>
<accession>A0A1E3PPR4</accession>
<feature type="repeat" description="WD" evidence="11">
    <location>
        <begin position="102"/>
        <end position="134"/>
    </location>
</feature>
<dbReference type="InterPro" id="IPR024977">
    <property type="entry name" value="Apc4-like_WD40_dom"/>
</dbReference>
<dbReference type="FunFam" id="2.130.10.10:FF:000400">
    <property type="entry name" value="Elongator acetyltransferase complex subunit 2"/>
    <property type="match status" value="1"/>
</dbReference>
<dbReference type="Pfam" id="PF00400">
    <property type="entry name" value="WD40"/>
    <property type="match status" value="7"/>
</dbReference>
<keyword evidence="14" id="KW-1185">Reference proteome</keyword>
<dbReference type="Proteomes" id="UP000095009">
    <property type="component" value="Unassembled WGS sequence"/>
</dbReference>
<dbReference type="PROSITE" id="PS50294">
    <property type="entry name" value="WD_REPEATS_REGION"/>
    <property type="match status" value="6"/>
</dbReference>
<organism evidence="13 14">
    <name type="scientific">Nadsonia fulvescens var. elongata DSM 6958</name>
    <dbReference type="NCBI Taxonomy" id="857566"/>
    <lineage>
        <taxon>Eukaryota</taxon>
        <taxon>Fungi</taxon>
        <taxon>Dikarya</taxon>
        <taxon>Ascomycota</taxon>
        <taxon>Saccharomycotina</taxon>
        <taxon>Dipodascomycetes</taxon>
        <taxon>Dipodascales</taxon>
        <taxon>Dipodascales incertae sedis</taxon>
        <taxon>Nadsonia</taxon>
    </lineage>
</organism>
<dbReference type="GO" id="GO:0033588">
    <property type="term" value="C:elongator holoenzyme complex"/>
    <property type="evidence" value="ECO:0007669"/>
    <property type="project" value="InterPro"/>
</dbReference>
<keyword evidence="10" id="KW-0539">Nucleus</keyword>
<evidence type="ECO:0000256" key="1">
    <source>
        <dbReference type="ARBA" id="ARBA00004123"/>
    </source>
</evidence>
<dbReference type="GO" id="GO:0005737">
    <property type="term" value="C:cytoplasm"/>
    <property type="evidence" value="ECO:0007669"/>
    <property type="project" value="UniProtKB-SubCell"/>
</dbReference>
<protein>
    <recommendedName>
        <fullName evidence="5">Elongator complex protein 2</fullName>
    </recommendedName>
</protein>
<dbReference type="EMBL" id="KV454407">
    <property type="protein sequence ID" value="ODQ67411.1"/>
    <property type="molecule type" value="Genomic_DNA"/>
</dbReference>
<evidence type="ECO:0000256" key="7">
    <source>
        <dbReference type="ARBA" id="ARBA00022574"/>
    </source>
</evidence>
<proteinExistence type="inferred from homology"/>
<dbReference type="InterPro" id="IPR020472">
    <property type="entry name" value="WD40_PAC1"/>
</dbReference>
<dbReference type="InterPro" id="IPR001680">
    <property type="entry name" value="WD40_rpt"/>
</dbReference>
<feature type="domain" description="Anaphase-promoting complex subunit 4-like WD40" evidence="12">
    <location>
        <begin position="728"/>
        <end position="790"/>
    </location>
</feature>
<dbReference type="InterPro" id="IPR015943">
    <property type="entry name" value="WD40/YVTN_repeat-like_dom_sf"/>
</dbReference>
<feature type="repeat" description="WD" evidence="11">
    <location>
        <begin position="53"/>
        <end position="94"/>
    </location>
</feature>
<keyword evidence="7 11" id="KW-0853">WD repeat</keyword>
<dbReference type="GO" id="GO:0002098">
    <property type="term" value="P:tRNA wobble uridine modification"/>
    <property type="evidence" value="ECO:0007669"/>
    <property type="project" value="InterPro"/>
</dbReference>
<sequence>MGIRTNFIALGANKQPYGSDYDNSTKVLAFGAGRTIALWKPLDDNFTAVYSTLKGHEKLVNAVKFIPGTDLLISGSSDKTIKVWRKESGNEETPVFKIIQTLTEHSGSIISLAVAQNASVFLSGSQDGSIKFWSCNSALDKPISLIQSYNIGPRFYPLTMGMYVLPDSNDKGYLFAVGGSSASIFIFSGSVETNDTPFSLVTELKGHEDWVRCLAFTIDEHKDVILASAGQDRYIRLWRVHQGGTSLVRKTTNVSDPFLTSPLLTNKEYKFETAAHVKVSITFEALIMGHDDWIFDISWHPQKLQLMSSSADTSLMLWNPDEASGVWVCSARLGEMSIKGASTATGASGGFISAHWLGEKGTSLATVGKTGAWRLWKKDPTSADAEFWVPQVSISGHIREVTDVQWNEDGSYLLTTSLDQTTRLFSQWKDSSSKGNLTWHEFSRPQIHGYDMTCIASVSSSKFVSGAEEKILRVFEQPKGVANLLERLCGIKEDSSLLLPDSAAVPALGLSNKAISASDSAQPDDDDNVAQDTGALAFSIMNELTEPPLEDHLQRHTLWPEVEKLYGHGYEITTASASHDKSVIATTCRANSEGHAVIRLFETSSWQEIKPILAFHSLTVTRARFSHDDKYLLTVSRDRHWAIWERSSVDPNQFELSASQQKGHTRIIWDCSWAPSEFGHVFLTASRDKTVRVWALEEGVWVNKNISKFNEPITAIDAHQVTFDDNLLIAIGLDNGDVYIHSLNKNFELVEIAKISEDQKPDLRVSRISWNPKNKRFAVSSEDTSVRIFELD</sequence>
<feature type="repeat" description="WD" evidence="11">
    <location>
        <begin position="204"/>
        <end position="248"/>
    </location>
</feature>
<feature type="repeat" description="WD" evidence="11">
    <location>
        <begin position="661"/>
        <end position="704"/>
    </location>
</feature>
<evidence type="ECO:0000256" key="8">
    <source>
        <dbReference type="ARBA" id="ARBA00022694"/>
    </source>
</evidence>
<feature type="repeat" description="WD" evidence="11">
    <location>
        <begin position="765"/>
        <end position="792"/>
    </location>
</feature>
<feature type="repeat" description="WD" evidence="11">
    <location>
        <begin position="613"/>
        <end position="645"/>
    </location>
</feature>
<evidence type="ECO:0000256" key="10">
    <source>
        <dbReference type="ARBA" id="ARBA00023242"/>
    </source>
</evidence>
<name>A0A1E3PPR4_9ASCO</name>
<evidence type="ECO:0000256" key="2">
    <source>
        <dbReference type="ARBA" id="ARBA00004496"/>
    </source>
</evidence>
<feature type="repeat" description="WD" evidence="11">
    <location>
        <begin position="287"/>
        <end position="319"/>
    </location>
</feature>
<evidence type="ECO:0000256" key="11">
    <source>
        <dbReference type="PROSITE-ProRule" id="PRU00221"/>
    </source>
</evidence>
<evidence type="ECO:0000313" key="14">
    <source>
        <dbReference type="Proteomes" id="UP000095009"/>
    </source>
</evidence>
<keyword evidence="9" id="KW-0677">Repeat</keyword>
<dbReference type="InterPro" id="IPR036322">
    <property type="entry name" value="WD40_repeat_dom_sf"/>
</dbReference>
<evidence type="ECO:0000256" key="6">
    <source>
        <dbReference type="ARBA" id="ARBA00022490"/>
    </source>
</evidence>
<evidence type="ECO:0000256" key="4">
    <source>
        <dbReference type="ARBA" id="ARBA00005881"/>
    </source>
</evidence>
<dbReference type="Pfam" id="PF12894">
    <property type="entry name" value="ANAPC4_WD40"/>
    <property type="match status" value="1"/>
</dbReference>